<keyword evidence="2" id="KW-1185">Reference proteome</keyword>
<sequence>MSTQLIVVSQLKRKKSGSHFAVLALIGDEHTLSESDVDKTLCAGTVLCLSRPSPALLEAVHKATGTPIDIPSLELADRLPLLVYMVNSVVHITPNNVPSEAKVQELV</sequence>
<protein>
    <submittedName>
        <fullName evidence="1">Uncharacterized protein</fullName>
    </submittedName>
</protein>
<comment type="caution">
    <text evidence="1">The sequence shown here is derived from an EMBL/GenBank/DDBJ whole genome shotgun (WGS) entry which is preliminary data.</text>
</comment>
<reference evidence="1 2" key="1">
    <citation type="journal article" date="2021" name="Appl. Environ. Microbiol.">
        <title>Genetic linkage and physical mapping for an oyster mushroom Pleurotus cornucopiae and QTL analysis for the trait cap color.</title>
        <authorList>
            <person name="Zhang Y."/>
            <person name="Gao W."/>
            <person name="Sonnenberg A."/>
            <person name="Chen Q."/>
            <person name="Zhang J."/>
            <person name="Huang C."/>
        </authorList>
    </citation>
    <scope>NUCLEOTIDE SEQUENCE [LARGE SCALE GENOMIC DNA]</scope>
    <source>
        <strain evidence="1">CCMSSC00406</strain>
    </source>
</reference>
<gene>
    <name evidence="1" type="ORF">CCMSSC00406_0004720</name>
</gene>
<proteinExistence type="predicted"/>
<evidence type="ECO:0000313" key="1">
    <source>
        <dbReference type="EMBL" id="KAG9224221.1"/>
    </source>
</evidence>
<evidence type="ECO:0000313" key="2">
    <source>
        <dbReference type="Proteomes" id="UP000824881"/>
    </source>
</evidence>
<name>A0ACB7J2R1_PLECO</name>
<organism evidence="1 2">
    <name type="scientific">Pleurotus cornucopiae</name>
    <name type="common">Cornucopia mushroom</name>
    <dbReference type="NCBI Taxonomy" id="5321"/>
    <lineage>
        <taxon>Eukaryota</taxon>
        <taxon>Fungi</taxon>
        <taxon>Dikarya</taxon>
        <taxon>Basidiomycota</taxon>
        <taxon>Agaricomycotina</taxon>
        <taxon>Agaricomycetes</taxon>
        <taxon>Agaricomycetidae</taxon>
        <taxon>Agaricales</taxon>
        <taxon>Pleurotineae</taxon>
        <taxon>Pleurotaceae</taxon>
        <taxon>Pleurotus</taxon>
    </lineage>
</organism>
<accession>A0ACB7J2R1</accession>
<dbReference type="EMBL" id="WQMT02000004">
    <property type="protein sequence ID" value="KAG9224221.1"/>
    <property type="molecule type" value="Genomic_DNA"/>
</dbReference>
<dbReference type="Proteomes" id="UP000824881">
    <property type="component" value="Unassembled WGS sequence"/>
</dbReference>